<reference evidence="2" key="2">
    <citation type="submission" date="2024-01" db="EMBL/GenBank/DDBJ databases">
        <title>Comparative genomics of Cryptococcus and Kwoniella reveals pathogenesis evolution and contrasting modes of karyotype evolution via chromosome fusion or intercentromeric recombination.</title>
        <authorList>
            <person name="Coelho M.A."/>
            <person name="David-Palma M."/>
            <person name="Shea T."/>
            <person name="Bowers K."/>
            <person name="McGinley-Smith S."/>
            <person name="Mohammad A.W."/>
            <person name="Gnirke A."/>
            <person name="Yurkov A.M."/>
            <person name="Nowrousian M."/>
            <person name="Sun S."/>
            <person name="Cuomo C.A."/>
            <person name="Heitman J."/>
        </authorList>
    </citation>
    <scope>NUCLEOTIDE SEQUENCE</scope>
    <source>
        <strain evidence="2">CBS 12478</strain>
    </source>
</reference>
<dbReference type="EMBL" id="CP144059">
    <property type="protein sequence ID" value="WWD20814.1"/>
    <property type="molecule type" value="Genomic_DNA"/>
</dbReference>
<evidence type="ECO:0000259" key="1">
    <source>
        <dbReference type="Pfam" id="PF10441"/>
    </source>
</evidence>
<feature type="domain" description="Nucleolar 27S pre-rRNA processing Urb2/Npa2 C-terminal" evidence="1">
    <location>
        <begin position="680"/>
        <end position="847"/>
    </location>
</feature>
<dbReference type="RefSeq" id="XP_065823709.1">
    <property type="nucleotide sequence ID" value="XM_065967637.1"/>
</dbReference>
<dbReference type="GeneID" id="43590272"/>
<name>A0AAJ8LQ74_9TREE</name>
<dbReference type="Pfam" id="PF10441">
    <property type="entry name" value="Urb2"/>
    <property type="match status" value="1"/>
</dbReference>
<reference evidence="2" key="1">
    <citation type="submission" date="2017-08" db="EMBL/GenBank/DDBJ databases">
        <authorList>
            <person name="Cuomo C."/>
            <person name="Billmyre B."/>
            <person name="Heitman J."/>
        </authorList>
    </citation>
    <scope>NUCLEOTIDE SEQUENCE</scope>
    <source>
        <strain evidence="2">CBS 12478</strain>
    </source>
</reference>
<evidence type="ECO:0000313" key="3">
    <source>
        <dbReference type="Proteomes" id="UP000322225"/>
    </source>
</evidence>
<protein>
    <recommendedName>
        <fullName evidence="1">Nucleolar 27S pre-rRNA processing Urb2/Npa2 C-terminal domain-containing protein</fullName>
    </recommendedName>
</protein>
<accession>A0AAJ8LQ74</accession>
<keyword evidence="3" id="KW-1185">Reference proteome</keyword>
<organism evidence="2 3">
    <name type="scientific">Kwoniella shandongensis</name>
    <dbReference type="NCBI Taxonomy" id="1734106"/>
    <lineage>
        <taxon>Eukaryota</taxon>
        <taxon>Fungi</taxon>
        <taxon>Dikarya</taxon>
        <taxon>Basidiomycota</taxon>
        <taxon>Agaricomycotina</taxon>
        <taxon>Tremellomycetes</taxon>
        <taxon>Tremellales</taxon>
        <taxon>Cryptococcaceae</taxon>
        <taxon>Kwoniella</taxon>
    </lineage>
</organism>
<evidence type="ECO:0000313" key="2">
    <source>
        <dbReference type="EMBL" id="WWD20814.1"/>
    </source>
</evidence>
<dbReference type="Proteomes" id="UP000322225">
    <property type="component" value="Chromosome 9"/>
</dbReference>
<dbReference type="SUPFAM" id="SSF48371">
    <property type="entry name" value="ARM repeat"/>
    <property type="match status" value="1"/>
</dbReference>
<dbReference type="InterPro" id="IPR016024">
    <property type="entry name" value="ARM-type_fold"/>
</dbReference>
<dbReference type="InterPro" id="IPR018849">
    <property type="entry name" value="Urb2/Npa2_C"/>
</dbReference>
<dbReference type="KEGG" id="ksn:43590272"/>
<sequence>MAAPPYLESASTLIKSLRAASDPPIENGPKKIEIAREAWAATNFHVPRKAEVLRDWVVETWSRAGIAPLQLISTFFTTLSTEPPFLFNLAADSFSNLFRPDGVHKAEAWVDVWATMMKYLSDAHESPTLLPINAQTAIATYPMHAQAYLRHPALRDMLNHTIAAVLFHPSFLLTDPLRVLLKTLTSPIPLDAISPLFNELVSIYHSTRFNLFAQASSSKVAHDVFVASKEREAVRVALEAVIWRVVARWGGYMERESAWGRLVEHEARKAEAALTNSDCLGSVLEVLATLEQLDHDQTRLSQDTPPAHHATAAIILSSLLRFHQLTHSIPTFFSLIITSIQGLFNDNLPDDAVRSLYQLTVSGPLLSRPMREQLVAALRSTVPGKRRSSAWDSIFRSLFPDEPITKKRKRSEHSSAAAARTAIHSRLISYSLQSATDSEDPEDILPPVDEYIGDLSTKPRSWSQSIANAAKIRVSIHAERLLLRPLMAVEELSENIRDDSELRSEASSSRPNCLYYTYRCHLVNFAPVLLFLADRFPKPSDIRVSGDTLPRLIQIVESGLATPLWVKVVSFSVELQDQLATLGNSTMNALRPLLEQREVLPAWNIMYNFYRWLGLTHRSARHAKAALELLAIESTPVDEIVCFCVLFFDSFPDQPQLVRTALRAGVTDLQFASAIVEEKAVPETFRSVVHTITVLTRRRPELILSALPELVEVICALFTCLQTSPAISRKQAQLLSRLLVLLAQTRLGTNHETSPLAKHIPAIFVAYVRAGTDLHSGYTTSVRRELEPGLFALCSLVTSGGRVNSRGREGEGLAVPFGLGEGIFSEGERDMYADLWKSWSKARYTGQG</sequence>
<gene>
    <name evidence="2" type="ORF">CI109_105291</name>
</gene>
<dbReference type="AlphaFoldDB" id="A0AAJ8LQ74"/>
<proteinExistence type="predicted"/>